<dbReference type="InterPro" id="IPR001648">
    <property type="entry name" value="Ribosomal_bS18"/>
</dbReference>
<keyword evidence="3 4" id="KW-0687">Ribonucleoprotein</keyword>
<evidence type="ECO:0000313" key="5">
    <source>
        <dbReference type="EMBL" id="TLD40588.1"/>
    </source>
</evidence>
<dbReference type="AlphaFoldDB" id="A0A533Q7I1"/>
<dbReference type="GO" id="GO:0003735">
    <property type="term" value="F:structural constituent of ribosome"/>
    <property type="evidence" value="ECO:0007669"/>
    <property type="project" value="InterPro"/>
</dbReference>
<dbReference type="PANTHER" id="PTHR13479">
    <property type="entry name" value="30S RIBOSOMAL PROTEIN S18"/>
    <property type="match status" value="1"/>
</dbReference>
<dbReference type="PANTHER" id="PTHR13479:SF40">
    <property type="entry name" value="SMALL RIBOSOMAL SUBUNIT PROTEIN BS18M"/>
    <property type="match status" value="1"/>
</dbReference>
<dbReference type="GO" id="GO:0006412">
    <property type="term" value="P:translation"/>
    <property type="evidence" value="ECO:0007669"/>
    <property type="project" value="InterPro"/>
</dbReference>
<reference evidence="5 6" key="1">
    <citation type="submission" date="2019-04" db="EMBL/GenBank/DDBJ databases">
        <title>Genome of a novel bacterium Candidatus Jettenia ecosi reconstructed from metagenome of an anammox bioreactor.</title>
        <authorList>
            <person name="Mardanov A.V."/>
            <person name="Beletsky A.V."/>
            <person name="Ravin N.V."/>
            <person name="Botchkova E.A."/>
            <person name="Litti Y.V."/>
            <person name="Nozhevnikova A.N."/>
        </authorList>
    </citation>
    <scope>NUCLEOTIDE SEQUENCE [LARGE SCALE GENOMIC DNA]</scope>
    <source>
        <strain evidence="5">J2</strain>
    </source>
</reference>
<name>A0A533Q7I1_9BACT</name>
<proteinExistence type="inferred from homology"/>
<organism evidence="5 6">
    <name type="scientific">Candidatus Jettenia ecosi</name>
    <dbReference type="NCBI Taxonomy" id="2494326"/>
    <lineage>
        <taxon>Bacteria</taxon>
        <taxon>Pseudomonadati</taxon>
        <taxon>Planctomycetota</taxon>
        <taxon>Candidatus Brocadiia</taxon>
        <taxon>Candidatus Brocadiales</taxon>
        <taxon>Candidatus Brocadiaceae</taxon>
        <taxon>Candidatus Jettenia</taxon>
    </lineage>
</organism>
<dbReference type="EMBL" id="SULG01000092">
    <property type="protein sequence ID" value="TLD40588.1"/>
    <property type="molecule type" value="Genomic_DNA"/>
</dbReference>
<dbReference type="Gene3D" id="4.10.640.10">
    <property type="entry name" value="Ribosomal protein S18"/>
    <property type="match status" value="1"/>
</dbReference>
<dbReference type="Pfam" id="PF01084">
    <property type="entry name" value="Ribosomal_S18"/>
    <property type="match status" value="1"/>
</dbReference>
<dbReference type="PRINTS" id="PR00974">
    <property type="entry name" value="RIBOSOMALS18"/>
</dbReference>
<evidence type="ECO:0000256" key="2">
    <source>
        <dbReference type="ARBA" id="ARBA00022980"/>
    </source>
</evidence>
<evidence type="ECO:0000313" key="6">
    <source>
        <dbReference type="Proteomes" id="UP000319783"/>
    </source>
</evidence>
<sequence>MSKKRFNRTSKCRFCRMGVEELDYKDTQNLVKLTTNQGKLFSRKRSGNCAHHQHSVKLSVKRARFMALLPYVA</sequence>
<evidence type="ECO:0000256" key="1">
    <source>
        <dbReference type="ARBA" id="ARBA00005589"/>
    </source>
</evidence>
<evidence type="ECO:0000256" key="4">
    <source>
        <dbReference type="RuleBase" id="RU003910"/>
    </source>
</evidence>
<evidence type="ECO:0000256" key="3">
    <source>
        <dbReference type="ARBA" id="ARBA00023274"/>
    </source>
</evidence>
<dbReference type="SUPFAM" id="SSF46911">
    <property type="entry name" value="Ribosomal protein S18"/>
    <property type="match status" value="1"/>
</dbReference>
<keyword evidence="2 4" id="KW-0689">Ribosomal protein</keyword>
<comment type="caution">
    <text evidence="5">The sequence shown here is derived from an EMBL/GenBank/DDBJ whole genome shotgun (WGS) entry which is preliminary data.</text>
</comment>
<protein>
    <submittedName>
        <fullName evidence="5">SSU ribosomal protein S18p</fullName>
    </submittedName>
</protein>
<comment type="similarity">
    <text evidence="1 4">Belongs to the bacterial ribosomal protein bS18 family.</text>
</comment>
<dbReference type="Proteomes" id="UP000319783">
    <property type="component" value="Unassembled WGS sequence"/>
</dbReference>
<accession>A0A533Q7I1</accession>
<dbReference type="GO" id="GO:0022627">
    <property type="term" value="C:cytosolic small ribosomal subunit"/>
    <property type="evidence" value="ECO:0007669"/>
    <property type="project" value="TreeGrafter"/>
</dbReference>
<dbReference type="InterPro" id="IPR036870">
    <property type="entry name" value="Ribosomal_bS18_sf"/>
</dbReference>
<gene>
    <name evidence="5" type="ORF">JETT_3159</name>
</gene>
<dbReference type="GO" id="GO:0070181">
    <property type="term" value="F:small ribosomal subunit rRNA binding"/>
    <property type="evidence" value="ECO:0007669"/>
    <property type="project" value="TreeGrafter"/>
</dbReference>
<dbReference type="NCBIfam" id="TIGR00165">
    <property type="entry name" value="S18"/>
    <property type="match status" value="1"/>
</dbReference>